<reference evidence="4 5" key="1">
    <citation type="journal article" date="2015" name="Genome Announc.">
        <title>Genome sequence and annotation of Trichoderma parareesei, the ancestor of the cellulase producer Trichoderma reesei.</title>
        <authorList>
            <person name="Yang D."/>
            <person name="Pomraning K."/>
            <person name="Kopchinskiy A."/>
            <person name="Karimi Aghcheh R."/>
            <person name="Atanasova L."/>
            <person name="Chenthamara K."/>
            <person name="Baker S.E."/>
            <person name="Zhang R."/>
            <person name="Shen Q."/>
            <person name="Freitag M."/>
            <person name="Kubicek C.P."/>
            <person name="Druzhinina I.S."/>
        </authorList>
    </citation>
    <scope>NUCLEOTIDE SEQUENCE [LARGE SCALE GENOMIC DNA]</scope>
    <source>
        <strain evidence="4 5">CBS 125925</strain>
    </source>
</reference>
<comment type="similarity">
    <text evidence="2">Belongs to the ustYa family.</text>
</comment>
<gene>
    <name evidence="4" type="ORF">A9Z42_0018880</name>
</gene>
<dbReference type="GO" id="GO:0043386">
    <property type="term" value="P:mycotoxin biosynthetic process"/>
    <property type="evidence" value="ECO:0007669"/>
    <property type="project" value="InterPro"/>
</dbReference>
<comment type="pathway">
    <text evidence="1">Mycotoxin biosynthesis.</text>
</comment>
<evidence type="ECO:0000313" key="5">
    <source>
        <dbReference type="Proteomes" id="UP000219286"/>
    </source>
</evidence>
<proteinExistence type="inferred from homology"/>
<dbReference type="PANTHER" id="PTHR33365:SF4">
    <property type="entry name" value="CYCLOCHLOROTINE BIOSYNTHESIS PROTEIN O"/>
    <property type="match status" value="1"/>
</dbReference>
<dbReference type="PANTHER" id="PTHR33365">
    <property type="entry name" value="YALI0B05434P"/>
    <property type="match status" value="1"/>
</dbReference>
<evidence type="ECO:0000256" key="2">
    <source>
        <dbReference type="ARBA" id="ARBA00035112"/>
    </source>
</evidence>
<dbReference type="Proteomes" id="UP000219286">
    <property type="component" value="Unassembled WGS sequence"/>
</dbReference>
<keyword evidence="5" id="KW-1185">Reference proteome</keyword>
<evidence type="ECO:0000313" key="4">
    <source>
        <dbReference type="EMBL" id="OTA01574.1"/>
    </source>
</evidence>
<evidence type="ECO:0000256" key="3">
    <source>
        <dbReference type="SAM" id="Phobius"/>
    </source>
</evidence>
<organism evidence="4 5">
    <name type="scientific">Trichoderma parareesei</name>
    <name type="common">Filamentous fungus</name>
    <dbReference type="NCBI Taxonomy" id="858221"/>
    <lineage>
        <taxon>Eukaryota</taxon>
        <taxon>Fungi</taxon>
        <taxon>Dikarya</taxon>
        <taxon>Ascomycota</taxon>
        <taxon>Pezizomycotina</taxon>
        <taxon>Sordariomycetes</taxon>
        <taxon>Hypocreomycetidae</taxon>
        <taxon>Hypocreales</taxon>
        <taxon>Hypocreaceae</taxon>
        <taxon>Trichoderma</taxon>
    </lineage>
</organism>
<dbReference type="EMBL" id="LFMI01000218">
    <property type="protein sequence ID" value="OTA01574.1"/>
    <property type="molecule type" value="Genomic_DNA"/>
</dbReference>
<sequence>MAFQYRPVEVSLPGEHPSRLSSDSTSTLRVIDDLDYLSRDSELFLKASIRETASGWIRSKWLWLVHAALLLTSCGMLVSTLILRSSTLHLVRQVSAWSPADTSVQYKQVRYNITSKGNPFVGAGPEVDRVWREISYDMGDQWIPKSDISKLDMPETSLKVNHPTTGEEGYRVGMEVFHHLHCLNLLRRVTYKEYYEPLGGEFSHGPEVLQAHTDHCIEVLRLNIQCNADIGLFTFYMIPDDPLAWPQLNSKHVCRDFEGVRQWALDHSVGNMEVLEE</sequence>
<keyword evidence="3" id="KW-0812">Transmembrane</keyword>
<comment type="caution">
    <text evidence="4">The sequence shown here is derived from an EMBL/GenBank/DDBJ whole genome shotgun (WGS) entry which is preliminary data.</text>
</comment>
<dbReference type="Pfam" id="PF11807">
    <property type="entry name" value="UstYa"/>
    <property type="match status" value="1"/>
</dbReference>
<accession>A0A2H2ZQG2</accession>
<dbReference type="AlphaFoldDB" id="A0A2H2ZQG2"/>
<feature type="transmembrane region" description="Helical" evidence="3">
    <location>
        <begin position="61"/>
        <end position="83"/>
    </location>
</feature>
<dbReference type="InterPro" id="IPR021765">
    <property type="entry name" value="UstYa-like"/>
</dbReference>
<name>A0A2H2ZQG2_TRIPA</name>
<evidence type="ECO:0000256" key="1">
    <source>
        <dbReference type="ARBA" id="ARBA00004685"/>
    </source>
</evidence>
<dbReference type="OrthoDB" id="3687641at2759"/>
<protein>
    <submittedName>
        <fullName evidence="4">SSCR protein</fullName>
    </submittedName>
</protein>
<keyword evidence="3" id="KW-1133">Transmembrane helix</keyword>
<keyword evidence="3" id="KW-0472">Membrane</keyword>